<dbReference type="EMBL" id="JARAOO010000014">
    <property type="protein sequence ID" value="KAJ7942778.1"/>
    <property type="molecule type" value="Genomic_DNA"/>
</dbReference>
<dbReference type="AlphaFoldDB" id="A0AAD7P599"/>
<keyword evidence="2" id="KW-1185">Reference proteome</keyword>
<evidence type="ECO:0000313" key="2">
    <source>
        <dbReference type="Proteomes" id="UP001163823"/>
    </source>
</evidence>
<accession>A0AAD7P599</accession>
<comment type="caution">
    <text evidence="1">The sequence shown here is derived from an EMBL/GenBank/DDBJ whole genome shotgun (WGS) entry which is preliminary data.</text>
</comment>
<proteinExistence type="predicted"/>
<dbReference type="Proteomes" id="UP001163823">
    <property type="component" value="Chromosome 14"/>
</dbReference>
<sequence>MEEANRISDERFSQIMEELKRVRGGNDQNLLAQGGQLAQGNGGVVPGINLAPELQTMGIWVGGHQAPEIPRNINITPGIPEILIFGNLDGLQGRNPILKGQIGGIPREKGQEAMDMGARGLFGARTVIPDAAHFGNVYHLVRNFPHSTLEDKDMLQREVDCYRHKRKDCRFEGN</sequence>
<gene>
    <name evidence="1" type="ORF">O6P43_032403</name>
</gene>
<evidence type="ECO:0000313" key="1">
    <source>
        <dbReference type="EMBL" id="KAJ7942778.1"/>
    </source>
</evidence>
<name>A0AAD7P599_QUISA</name>
<dbReference type="KEGG" id="qsa:O6P43_032403"/>
<protein>
    <submittedName>
        <fullName evidence="1">Uncharacterized protein</fullName>
    </submittedName>
</protein>
<organism evidence="1 2">
    <name type="scientific">Quillaja saponaria</name>
    <name type="common">Soap bark tree</name>
    <dbReference type="NCBI Taxonomy" id="32244"/>
    <lineage>
        <taxon>Eukaryota</taxon>
        <taxon>Viridiplantae</taxon>
        <taxon>Streptophyta</taxon>
        <taxon>Embryophyta</taxon>
        <taxon>Tracheophyta</taxon>
        <taxon>Spermatophyta</taxon>
        <taxon>Magnoliopsida</taxon>
        <taxon>eudicotyledons</taxon>
        <taxon>Gunneridae</taxon>
        <taxon>Pentapetalae</taxon>
        <taxon>rosids</taxon>
        <taxon>fabids</taxon>
        <taxon>Fabales</taxon>
        <taxon>Quillajaceae</taxon>
        <taxon>Quillaja</taxon>
    </lineage>
</organism>
<reference evidence="1" key="1">
    <citation type="journal article" date="2023" name="Science">
        <title>Elucidation of the pathway for biosynthesis of saponin adjuvants from the soapbark tree.</title>
        <authorList>
            <person name="Reed J."/>
            <person name="Orme A."/>
            <person name="El-Demerdash A."/>
            <person name="Owen C."/>
            <person name="Martin L.B.B."/>
            <person name="Misra R.C."/>
            <person name="Kikuchi S."/>
            <person name="Rejzek M."/>
            <person name="Martin A.C."/>
            <person name="Harkess A."/>
            <person name="Leebens-Mack J."/>
            <person name="Louveau T."/>
            <person name="Stephenson M.J."/>
            <person name="Osbourn A."/>
        </authorList>
    </citation>
    <scope>NUCLEOTIDE SEQUENCE</scope>
    <source>
        <strain evidence="1">S10</strain>
    </source>
</reference>